<proteinExistence type="predicted"/>
<sequence length="185" mass="21231">MGTNLQDVYYCQMDRNQQLSDRMYQRNIPSHQMGQSYFARPVDTYATVFPILDRHKPNTVAKASFPKYCQTKIFNPGQSAPYEGFSKNVDVESTLHNSFHPDQKSAQSKYIPGSGSDMYNANYLIPASQPVKMTNNLLFKQEQFSAFNPNQCNLGHKLFYNHIRQQTKDITLTSTDTVKTPKKNN</sequence>
<reference evidence="1" key="1">
    <citation type="journal article" date="2020" name="Nature">
        <title>Giant virus diversity and host interactions through global metagenomics.</title>
        <authorList>
            <person name="Schulz F."/>
            <person name="Roux S."/>
            <person name="Paez-Espino D."/>
            <person name="Jungbluth S."/>
            <person name="Walsh D.A."/>
            <person name="Denef V.J."/>
            <person name="McMahon K.D."/>
            <person name="Konstantinidis K.T."/>
            <person name="Eloe-Fadrosh E.A."/>
            <person name="Kyrpides N.C."/>
            <person name="Woyke T."/>
        </authorList>
    </citation>
    <scope>NUCLEOTIDE SEQUENCE</scope>
    <source>
        <strain evidence="1">GVMAG-M-3300025880-75</strain>
    </source>
</reference>
<protein>
    <submittedName>
        <fullName evidence="1">Uncharacterized protein</fullName>
    </submittedName>
</protein>
<dbReference type="AlphaFoldDB" id="A0A6C0JD70"/>
<organism evidence="1">
    <name type="scientific">viral metagenome</name>
    <dbReference type="NCBI Taxonomy" id="1070528"/>
    <lineage>
        <taxon>unclassified sequences</taxon>
        <taxon>metagenomes</taxon>
        <taxon>organismal metagenomes</taxon>
    </lineage>
</organism>
<name>A0A6C0JD70_9ZZZZ</name>
<dbReference type="EMBL" id="MN740359">
    <property type="protein sequence ID" value="QHU02477.1"/>
    <property type="molecule type" value="Genomic_DNA"/>
</dbReference>
<evidence type="ECO:0000313" key="1">
    <source>
        <dbReference type="EMBL" id="QHU02477.1"/>
    </source>
</evidence>
<accession>A0A6C0JD70</accession>